<evidence type="ECO:0000313" key="4">
    <source>
        <dbReference type="Proteomes" id="UP001500630"/>
    </source>
</evidence>
<dbReference type="RefSeq" id="WP_425570381.1">
    <property type="nucleotide sequence ID" value="NZ_BAABDQ010000014.1"/>
</dbReference>
<dbReference type="SUPFAM" id="SSF47413">
    <property type="entry name" value="lambda repressor-like DNA-binding domains"/>
    <property type="match status" value="1"/>
</dbReference>
<accession>A0ABP6XUU2</accession>
<dbReference type="PROSITE" id="PS50943">
    <property type="entry name" value="HTH_CROC1"/>
    <property type="match status" value="1"/>
</dbReference>
<reference evidence="4" key="1">
    <citation type="journal article" date="2019" name="Int. J. Syst. Evol. Microbiol.">
        <title>The Global Catalogue of Microorganisms (GCM) 10K type strain sequencing project: providing services to taxonomists for standard genome sequencing and annotation.</title>
        <authorList>
            <consortium name="The Broad Institute Genomics Platform"/>
            <consortium name="The Broad Institute Genome Sequencing Center for Infectious Disease"/>
            <person name="Wu L."/>
            <person name="Ma J."/>
        </authorList>
    </citation>
    <scope>NUCLEOTIDE SEQUENCE [LARGE SCALE GENOMIC DNA]</scope>
    <source>
        <strain evidence="4">JCM 17326</strain>
    </source>
</reference>
<dbReference type="Gene3D" id="1.10.260.40">
    <property type="entry name" value="lambda repressor-like DNA-binding domains"/>
    <property type="match status" value="1"/>
</dbReference>
<dbReference type="SMART" id="SM00530">
    <property type="entry name" value="HTH_XRE"/>
    <property type="match status" value="1"/>
</dbReference>
<sequence length="132" mass="14630">MESGNRPTLGALLRRWRERALLTQEQLAAETGLNVRTIRRLEGDALQRPRSDSLRRLAAALELDEREWAALAVLARSFAGSVPSENGSAGGHRAEARVGRAGQGGPQLWVLVEEVCRRRPWTWPPGCRRTAP</sequence>
<feature type="domain" description="HTH cro/C1-type" evidence="2">
    <location>
        <begin position="13"/>
        <end position="68"/>
    </location>
</feature>
<comment type="caution">
    <text evidence="3">The sequence shown here is derived from an EMBL/GenBank/DDBJ whole genome shotgun (WGS) entry which is preliminary data.</text>
</comment>
<feature type="region of interest" description="Disordered" evidence="1">
    <location>
        <begin position="82"/>
        <end position="102"/>
    </location>
</feature>
<protein>
    <recommendedName>
        <fullName evidence="2">HTH cro/C1-type domain-containing protein</fullName>
    </recommendedName>
</protein>
<organism evidence="3 4">
    <name type="scientific">Nonomuraea rosea</name>
    <dbReference type="NCBI Taxonomy" id="638574"/>
    <lineage>
        <taxon>Bacteria</taxon>
        <taxon>Bacillati</taxon>
        <taxon>Actinomycetota</taxon>
        <taxon>Actinomycetes</taxon>
        <taxon>Streptosporangiales</taxon>
        <taxon>Streptosporangiaceae</taxon>
        <taxon>Nonomuraea</taxon>
    </lineage>
</organism>
<dbReference type="Pfam" id="PF13560">
    <property type="entry name" value="HTH_31"/>
    <property type="match status" value="1"/>
</dbReference>
<proteinExistence type="predicted"/>
<name>A0ABP6XUU2_9ACTN</name>
<gene>
    <name evidence="3" type="ORF">GCM10022419_061320</name>
</gene>
<dbReference type="InterPro" id="IPR001387">
    <property type="entry name" value="Cro/C1-type_HTH"/>
</dbReference>
<evidence type="ECO:0000256" key="1">
    <source>
        <dbReference type="SAM" id="MobiDB-lite"/>
    </source>
</evidence>
<evidence type="ECO:0000259" key="2">
    <source>
        <dbReference type="PROSITE" id="PS50943"/>
    </source>
</evidence>
<dbReference type="Proteomes" id="UP001500630">
    <property type="component" value="Unassembled WGS sequence"/>
</dbReference>
<dbReference type="EMBL" id="BAABDQ010000014">
    <property type="protein sequence ID" value="GAA3572179.1"/>
    <property type="molecule type" value="Genomic_DNA"/>
</dbReference>
<evidence type="ECO:0000313" key="3">
    <source>
        <dbReference type="EMBL" id="GAA3572179.1"/>
    </source>
</evidence>
<dbReference type="InterPro" id="IPR010982">
    <property type="entry name" value="Lambda_DNA-bd_dom_sf"/>
</dbReference>
<keyword evidence="4" id="KW-1185">Reference proteome</keyword>
<dbReference type="CDD" id="cd00093">
    <property type="entry name" value="HTH_XRE"/>
    <property type="match status" value="1"/>
</dbReference>